<reference evidence="8 9" key="1">
    <citation type="submission" date="2023-07" db="EMBL/GenBank/DDBJ databases">
        <title>Genomic Encyclopedia of Type Strains, Phase IV (KMG-IV): sequencing the most valuable type-strain genomes for metagenomic binning, comparative biology and taxonomic classification.</title>
        <authorList>
            <person name="Goeker M."/>
        </authorList>
    </citation>
    <scope>NUCLEOTIDE SEQUENCE [LARGE SCALE GENOMIC DNA]</scope>
    <source>
        <strain evidence="8 9">DSM 16460</strain>
    </source>
</reference>
<proteinExistence type="inferred from homology"/>
<dbReference type="InterPro" id="IPR038973">
    <property type="entry name" value="MutL/Mlh/Pms-like"/>
</dbReference>
<dbReference type="CDD" id="cd16926">
    <property type="entry name" value="HATPase_MutL-MLH-PMS-like"/>
    <property type="match status" value="1"/>
</dbReference>
<dbReference type="InterPro" id="IPR037198">
    <property type="entry name" value="MutL_C_sf"/>
</dbReference>
<evidence type="ECO:0000313" key="8">
    <source>
        <dbReference type="EMBL" id="MDQ0159016.1"/>
    </source>
</evidence>
<dbReference type="SUPFAM" id="SSF118116">
    <property type="entry name" value="DNA mismatch repair protein MutL"/>
    <property type="match status" value="1"/>
</dbReference>
<dbReference type="InterPro" id="IPR013507">
    <property type="entry name" value="DNA_mismatch_S5_2-like"/>
</dbReference>
<dbReference type="HAMAP" id="MF_00149">
    <property type="entry name" value="DNA_mis_repair"/>
    <property type="match status" value="1"/>
</dbReference>
<feature type="region of interest" description="Disordered" evidence="5">
    <location>
        <begin position="332"/>
        <end position="369"/>
    </location>
</feature>
<keyword evidence="2 4" id="KW-0227">DNA damage</keyword>
<evidence type="ECO:0000256" key="2">
    <source>
        <dbReference type="ARBA" id="ARBA00022763"/>
    </source>
</evidence>
<dbReference type="InterPro" id="IPR036890">
    <property type="entry name" value="HATPase_C_sf"/>
</dbReference>
<dbReference type="NCBIfam" id="NF000950">
    <property type="entry name" value="PRK00095.1-3"/>
    <property type="match status" value="1"/>
</dbReference>
<dbReference type="Pfam" id="PF13589">
    <property type="entry name" value="HATPase_c_3"/>
    <property type="match status" value="1"/>
</dbReference>
<feature type="compositionally biased region" description="Basic and acidic residues" evidence="5">
    <location>
        <begin position="396"/>
        <end position="406"/>
    </location>
</feature>
<gene>
    <name evidence="4" type="primary">mutL</name>
    <name evidence="8" type="ORF">J2S77_000980</name>
</gene>
<dbReference type="PANTHER" id="PTHR10073:SF12">
    <property type="entry name" value="DNA MISMATCH REPAIR PROTEIN MLH1"/>
    <property type="match status" value="1"/>
</dbReference>
<keyword evidence="3 4" id="KW-0234">DNA repair</keyword>
<dbReference type="InterPro" id="IPR002099">
    <property type="entry name" value="MutL/Mlh/PMS"/>
</dbReference>
<dbReference type="InterPro" id="IPR020667">
    <property type="entry name" value="DNA_mismatch_repair_MutL"/>
</dbReference>
<evidence type="ECO:0000256" key="5">
    <source>
        <dbReference type="SAM" id="MobiDB-lite"/>
    </source>
</evidence>
<evidence type="ECO:0000256" key="1">
    <source>
        <dbReference type="ARBA" id="ARBA00006082"/>
    </source>
</evidence>
<dbReference type="Gene3D" id="3.30.1370.100">
    <property type="entry name" value="MutL, C-terminal domain, regulatory subdomain"/>
    <property type="match status" value="1"/>
</dbReference>
<dbReference type="Gene3D" id="3.30.230.10">
    <property type="match status" value="1"/>
</dbReference>
<comment type="caution">
    <text evidence="8">The sequence shown here is derived from an EMBL/GenBank/DDBJ whole genome shotgun (WGS) entry which is preliminary data.</text>
</comment>
<dbReference type="Pfam" id="PF08676">
    <property type="entry name" value="MutL_C"/>
    <property type="match status" value="1"/>
</dbReference>
<feature type="compositionally biased region" description="Polar residues" evidence="5">
    <location>
        <begin position="342"/>
        <end position="352"/>
    </location>
</feature>
<feature type="domain" description="MutL C-terminal dimerisation" evidence="6">
    <location>
        <begin position="427"/>
        <end position="569"/>
    </location>
</feature>
<dbReference type="SMART" id="SM01340">
    <property type="entry name" value="DNA_mis_repair"/>
    <property type="match status" value="1"/>
</dbReference>
<dbReference type="InterPro" id="IPR042121">
    <property type="entry name" value="MutL_C_regsub"/>
</dbReference>
<evidence type="ECO:0000256" key="3">
    <source>
        <dbReference type="ARBA" id="ARBA00023204"/>
    </source>
</evidence>
<sequence length="613" mass="69818">MNSIIELPSTLSNKIAAGEVVERPASVIKELLENSIDAGSTWIKIELEEAGLRSIKVIDNGRGMTQTDAPKAFGRHATSKIAHEKDLFRVETLGFRGEALASIAAVSQLTLRTSTGEETGTELVVHGGEVVEHQKHTKRQGTEIIVEHLFYNTPARLKYLKTVHTELGHLTDVINRMALSHPDIRFECEHNGKKLFFTPGNGQLLQTIQQIYGSNIAKNMLKVENHSLDYHLTGYIGKPEITRANRHYISLIVNGRYIKNPKINKAILDGYHTFLPIGRYPVVVLQIEMDPYLVDVNVHPAKTEVRFSKENALFELVKDTIYDVLHEQKLIPEGKQRKQEPSEQTALDFTQPNRDETSEQETVGQDSQTNNHHIAESLSKFQSKINQQVSHPVSTTEERPSPKQEEPEMLPNDSTETESERIPFLSPIGQLHGTYILAQNEQGLYLMDQHAAQERIKYEYFKKKLGKPDHELQTLSVPLTFDFTAQEAITIEENRSQLESIGLYLEPFGDQSYLVRAYPTWFPVGAEELTIRDMVDDLAQEKGISIEKIREEAAILMSCKRSIKANHYLSHQEMNYLIDELRSCQDPYTCPHGRPIIVHFSDYEIQRMFKRIM</sequence>
<dbReference type="CDD" id="cd00782">
    <property type="entry name" value="MutL_Trans"/>
    <property type="match status" value="1"/>
</dbReference>
<dbReference type="RefSeq" id="WP_306975164.1">
    <property type="nucleotide sequence ID" value="NZ_JAUSTQ010000003.1"/>
</dbReference>
<feature type="compositionally biased region" description="Polar residues" evidence="5">
    <location>
        <begin position="385"/>
        <end position="395"/>
    </location>
</feature>
<dbReference type="Gene3D" id="3.30.565.10">
    <property type="entry name" value="Histidine kinase-like ATPase, C-terminal domain"/>
    <property type="match status" value="1"/>
</dbReference>
<feature type="region of interest" description="Disordered" evidence="5">
    <location>
        <begin position="385"/>
        <end position="420"/>
    </location>
</feature>
<comment type="function">
    <text evidence="4">This protein is involved in the repair of mismatches in DNA. It is required for dam-dependent methyl-directed DNA mismatch repair. May act as a 'molecular matchmaker', a protein that promotes the formation of a stable complex between two or more DNA-binding proteins in an ATP-dependent manner without itself being part of a final effector complex.</text>
</comment>
<dbReference type="InterPro" id="IPR014762">
    <property type="entry name" value="DNA_mismatch_repair_CS"/>
</dbReference>
<dbReference type="EMBL" id="JAUSTQ010000003">
    <property type="protein sequence ID" value="MDQ0159016.1"/>
    <property type="molecule type" value="Genomic_DNA"/>
</dbReference>
<dbReference type="InterPro" id="IPR014790">
    <property type="entry name" value="MutL_C"/>
</dbReference>
<name>A0ABT9VDL3_9BACI</name>
<dbReference type="Proteomes" id="UP001224359">
    <property type="component" value="Unassembled WGS sequence"/>
</dbReference>
<dbReference type="InterPro" id="IPR020568">
    <property type="entry name" value="Ribosomal_Su5_D2-typ_SF"/>
</dbReference>
<dbReference type="InterPro" id="IPR042120">
    <property type="entry name" value="MutL_C_dimsub"/>
</dbReference>
<dbReference type="PROSITE" id="PS00058">
    <property type="entry name" value="DNA_MISMATCH_REPAIR_1"/>
    <property type="match status" value="1"/>
</dbReference>
<protein>
    <recommendedName>
        <fullName evidence="4">DNA mismatch repair protein MutL</fullName>
    </recommendedName>
</protein>
<dbReference type="SUPFAM" id="SSF55874">
    <property type="entry name" value="ATPase domain of HSP90 chaperone/DNA topoisomerase II/histidine kinase"/>
    <property type="match status" value="1"/>
</dbReference>
<evidence type="ECO:0000313" key="9">
    <source>
        <dbReference type="Proteomes" id="UP001224359"/>
    </source>
</evidence>
<dbReference type="NCBIfam" id="TIGR00585">
    <property type="entry name" value="mutl"/>
    <property type="match status" value="1"/>
</dbReference>
<dbReference type="Pfam" id="PF01119">
    <property type="entry name" value="DNA_mis_repair"/>
    <property type="match status" value="1"/>
</dbReference>
<dbReference type="SUPFAM" id="SSF54211">
    <property type="entry name" value="Ribosomal protein S5 domain 2-like"/>
    <property type="match status" value="1"/>
</dbReference>
<accession>A0ABT9VDL3</accession>
<feature type="domain" description="DNA mismatch repair protein S5" evidence="7">
    <location>
        <begin position="208"/>
        <end position="326"/>
    </location>
</feature>
<evidence type="ECO:0000259" key="6">
    <source>
        <dbReference type="SMART" id="SM00853"/>
    </source>
</evidence>
<dbReference type="PANTHER" id="PTHR10073">
    <property type="entry name" value="DNA MISMATCH REPAIR PROTEIN MLH, PMS, MUTL"/>
    <property type="match status" value="1"/>
</dbReference>
<feature type="compositionally biased region" description="Polar residues" evidence="5">
    <location>
        <begin position="360"/>
        <end position="369"/>
    </location>
</feature>
<dbReference type="SMART" id="SM00853">
    <property type="entry name" value="MutL_C"/>
    <property type="match status" value="1"/>
</dbReference>
<dbReference type="Gene3D" id="3.30.1540.20">
    <property type="entry name" value="MutL, C-terminal domain, dimerisation subdomain"/>
    <property type="match status" value="1"/>
</dbReference>
<organism evidence="8 9">
    <name type="scientific">Alkalibacillus salilacus</name>
    <dbReference type="NCBI Taxonomy" id="284582"/>
    <lineage>
        <taxon>Bacteria</taxon>
        <taxon>Bacillati</taxon>
        <taxon>Bacillota</taxon>
        <taxon>Bacilli</taxon>
        <taxon>Bacillales</taxon>
        <taxon>Bacillaceae</taxon>
        <taxon>Alkalibacillus</taxon>
    </lineage>
</organism>
<dbReference type="InterPro" id="IPR014721">
    <property type="entry name" value="Ribsml_uS5_D2-typ_fold_subgr"/>
</dbReference>
<evidence type="ECO:0000256" key="4">
    <source>
        <dbReference type="HAMAP-Rule" id="MF_00149"/>
    </source>
</evidence>
<evidence type="ECO:0000259" key="7">
    <source>
        <dbReference type="SMART" id="SM01340"/>
    </source>
</evidence>
<feature type="compositionally biased region" description="Basic and acidic residues" evidence="5">
    <location>
        <begin position="332"/>
        <end position="341"/>
    </location>
</feature>
<comment type="similarity">
    <text evidence="1 4">Belongs to the DNA mismatch repair MutL/HexB family.</text>
</comment>
<keyword evidence="9" id="KW-1185">Reference proteome</keyword>